<dbReference type="Proteomes" id="UP000073604">
    <property type="component" value="Chromosome"/>
</dbReference>
<sequence>MAAKLGYKNKLVEVKNGMVYLFDGKLWSAPLERVVEYYLQGQGVVPEPIREIASDLYRVLLGENLIKELPANSGGRYGETTIS</sequence>
<dbReference type="RefSeq" id="WP_062387585.1">
    <property type="nucleotide sequence ID" value="NZ_CP014750.1"/>
</dbReference>
<accession>A0A142CTM5</accession>
<dbReference type="KEGG" id="tpep:A0127_02555"/>
<evidence type="ECO:0000313" key="1">
    <source>
        <dbReference type="EMBL" id="AMQ18127.1"/>
    </source>
</evidence>
<keyword evidence="2" id="KW-1185">Reference proteome</keyword>
<dbReference type="AlphaFoldDB" id="A0A142CTM5"/>
<reference evidence="2" key="1">
    <citation type="submission" date="2016-03" db="EMBL/GenBank/DDBJ databases">
        <authorList>
            <person name="Oger P.M."/>
        </authorList>
    </citation>
    <scope>NUCLEOTIDE SEQUENCE [LARGE SCALE GENOMIC DNA]</scope>
    <source>
        <strain evidence="2">OG-1</strain>
    </source>
</reference>
<protein>
    <submittedName>
        <fullName evidence="1">Uncharacterized protein</fullName>
    </submittedName>
</protein>
<dbReference type="STRING" id="53952.A0127_02555"/>
<dbReference type="EMBL" id="CP014750">
    <property type="protein sequence ID" value="AMQ18127.1"/>
    <property type="molecule type" value="Genomic_DNA"/>
</dbReference>
<dbReference type="OrthoDB" id="86183at2157"/>
<proteinExistence type="predicted"/>
<name>A0A142CTM5_9EURY</name>
<gene>
    <name evidence="1" type="ORF">A0127_02555</name>
</gene>
<dbReference type="GeneID" id="27139391"/>
<organism evidence="1 2">
    <name type="scientific">Thermococcus peptonophilus</name>
    <dbReference type="NCBI Taxonomy" id="53952"/>
    <lineage>
        <taxon>Archaea</taxon>
        <taxon>Methanobacteriati</taxon>
        <taxon>Methanobacteriota</taxon>
        <taxon>Thermococci</taxon>
        <taxon>Thermococcales</taxon>
        <taxon>Thermococcaceae</taxon>
        <taxon>Thermococcus</taxon>
    </lineage>
</organism>
<evidence type="ECO:0000313" key="2">
    <source>
        <dbReference type="Proteomes" id="UP000073604"/>
    </source>
</evidence>